<dbReference type="AlphaFoldDB" id="A0A1Z1M5V9"/>
<name>A0A1Z1M5V9_9FLOR</name>
<dbReference type="RefSeq" id="YP_009392730.1">
    <property type="nucleotide sequence ID" value="NC_035264.1"/>
</dbReference>
<evidence type="ECO:0000313" key="4">
    <source>
        <dbReference type="EMBL" id="ARW61292.1"/>
    </source>
</evidence>
<dbReference type="Gene3D" id="1.10.287.310">
    <property type="match status" value="1"/>
</dbReference>
<keyword evidence="4" id="KW-0934">Plastid</keyword>
<keyword evidence="4" id="KW-0150">Chloroplast</keyword>
<dbReference type="Pfam" id="PF00831">
    <property type="entry name" value="Ribosomal_L29"/>
    <property type="match status" value="1"/>
</dbReference>
<dbReference type="GO" id="GO:1990904">
    <property type="term" value="C:ribonucleoprotein complex"/>
    <property type="evidence" value="ECO:0007669"/>
    <property type="project" value="UniProtKB-KW"/>
</dbReference>
<dbReference type="SUPFAM" id="SSF46561">
    <property type="entry name" value="Ribosomal protein L29 (L29p)"/>
    <property type="match status" value="1"/>
</dbReference>
<keyword evidence="3" id="KW-0687">Ribonucleoprotein</keyword>
<protein>
    <submittedName>
        <fullName evidence="4">Ribosomal protein L29</fullName>
    </submittedName>
</protein>
<comment type="similarity">
    <text evidence="1">Belongs to the universal ribosomal protein uL29 family.</text>
</comment>
<sequence length="63" mass="7416">MIKTNKQSNHNFHNNITGINSQILKLKKELILLKVKQKTKQKVKPHLIKKTKHKISQIFTSKQ</sequence>
<dbReference type="EMBL" id="MF101417">
    <property type="protein sequence ID" value="ARW61292.1"/>
    <property type="molecule type" value="Genomic_DNA"/>
</dbReference>
<dbReference type="GO" id="GO:0005840">
    <property type="term" value="C:ribosome"/>
    <property type="evidence" value="ECO:0007669"/>
    <property type="project" value="UniProtKB-KW"/>
</dbReference>
<proteinExistence type="inferred from homology"/>
<geneLocation type="chloroplast" evidence="4"/>
<evidence type="ECO:0000256" key="3">
    <source>
        <dbReference type="ARBA" id="ARBA00023274"/>
    </source>
</evidence>
<dbReference type="GeneID" id="33354308"/>
<dbReference type="GO" id="GO:0006412">
    <property type="term" value="P:translation"/>
    <property type="evidence" value="ECO:0007669"/>
    <property type="project" value="InterPro"/>
</dbReference>
<gene>
    <name evidence="4" type="primary">rpl29</name>
</gene>
<keyword evidence="2 4" id="KW-0689">Ribosomal protein</keyword>
<dbReference type="InterPro" id="IPR036049">
    <property type="entry name" value="Ribosomal_uL29_sf"/>
</dbReference>
<dbReference type="GO" id="GO:0003735">
    <property type="term" value="F:structural constituent of ribosome"/>
    <property type="evidence" value="ECO:0007669"/>
    <property type="project" value="InterPro"/>
</dbReference>
<organism evidence="4">
    <name type="scientific">Bostrychia tenella</name>
    <dbReference type="NCBI Taxonomy" id="324755"/>
    <lineage>
        <taxon>Eukaryota</taxon>
        <taxon>Rhodophyta</taxon>
        <taxon>Florideophyceae</taxon>
        <taxon>Rhodymeniophycidae</taxon>
        <taxon>Ceramiales</taxon>
        <taxon>Rhodomelaceae</taxon>
        <taxon>Bostrychia</taxon>
    </lineage>
</organism>
<evidence type="ECO:0000256" key="1">
    <source>
        <dbReference type="ARBA" id="ARBA00009254"/>
    </source>
</evidence>
<dbReference type="InterPro" id="IPR001854">
    <property type="entry name" value="Ribosomal_uL29"/>
</dbReference>
<reference evidence="4" key="1">
    <citation type="journal article" date="2017" name="J. Phycol.">
        <title>Analysis of chloroplast genomes and a supermatrix inform reclassification of the Rhodomelaceae (Rhodophyta).</title>
        <authorList>
            <person name="Diaz-Tapia P."/>
            <person name="Maggs C.A."/>
            <person name="West J.A."/>
            <person name="Verbruggen H."/>
        </authorList>
    </citation>
    <scope>NUCLEOTIDE SEQUENCE</scope>
    <source>
        <strain evidence="4">JW3079</strain>
    </source>
</reference>
<dbReference type="NCBIfam" id="TIGR00012">
    <property type="entry name" value="L29"/>
    <property type="match status" value="1"/>
</dbReference>
<accession>A0A1Z1M5V9</accession>
<evidence type="ECO:0000256" key="2">
    <source>
        <dbReference type="ARBA" id="ARBA00022980"/>
    </source>
</evidence>